<evidence type="ECO:0000259" key="1">
    <source>
        <dbReference type="Pfam" id="PF25210"/>
    </source>
</evidence>
<evidence type="ECO:0000313" key="2">
    <source>
        <dbReference type="EMBL" id="CAF2046386.1"/>
    </source>
</evidence>
<dbReference type="Pfam" id="PF25210">
    <property type="entry name" value="Kelch_FKB95"/>
    <property type="match status" value="1"/>
</dbReference>
<dbReference type="EMBL" id="HG994363">
    <property type="protein sequence ID" value="CAF2046386.1"/>
    <property type="molecule type" value="Genomic_DNA"/>
</dbReference>
<accession>A0A816PAM8</accession>
<dbReference type="InterPro" id="IPR050354">
    <property type="entry name" value="F-box/kelch-repeat_ARATH"/>
</dbReference>
<feature type="non-terminal residue" evidence="2">
    <location>
        <position position="106"/>
    </location>
</feature>
<feature type="domain" description="FKB95-like N-terminal Kelch" evidence="1">
    <location>
        <begin position="31"/>
        <end position="98"/>
    </location>
</feature>
<dbReference type="PANTHER" id="PTHR24414:SF72">
    <property type="entry name" value="F-BOX DOMAIN-CONTAINING PROTEIN"/>
    <property type="match status" value="1"/>
</dbReference>
<dbReference type="InterPro" id="IPR057499">
    <property type="entry name" value="Kelch_FKB95"/>
</dbReference>
<dbReference type="SUPFAM" id="SSF117281">
    <property type="entry name" value="Kelch motif"/>
    <property type="match status" value="1"/>
</dbReference>
<name>A0A816PAM8_BRANA</name>
<protein>
    <submittedName>
        <fullName evidence="2">(rape) hypothetical protein</fullName>
    </submittedName>
</protein>
<reference evidence="2" key="1">
    <citation type="submission" date="2021-01" db="EMBL/GenBank/DDBJ databases">
        <authorList>
            <consortium name="Genoscope - CEA"/>
            <person name="William W."/>
        </authorList>
    </citation>
    <scope>NUCLEOTIDE SEQUENCE</scope>
</reference>
<proteinExistence type="predicted"/>
<dbReference type="Proteomes" id="UP001295469">
    <property type="component" value="Chromosome A09"/>
</dbReference>
<dbReference type="AlphaFoldDB" id="A0A816PAM8"/>
<dbReference type="InterPro" id="IPR015915">
    <property type="entry name" value="Kelch-typ_b-propeller"/>
</dbReference>
<gene>
    <name evidence="2" type="ORF">DARMORV10_A09P43000.1</name>
</gene>
<dbReference type="Gene3D" id="2.120.10.80">
    <property type="entry name" value="Kelch-type beta propeller"/>
    <property type="match status" value="1"/>
</dbReference>
<dbReference type="PANTHER" id="PTHR24414">
    <property type="entry name" value="F-BOX/KELCH-REPEAT PROTEIN SKIP4"/>
    <property type="match status" value="1"/>
</dbReference>
<organism evidence="2">
    <name type="scientific">Brassica napus</name>
    <name type="common">Rape</name>
    <dbReference type="NCBI Taxonomy" id="3708"/>
    <lineage>
        <taxon>Eukaryota</taxon>
        <taxon>Viridiplantae</taxon>
        <taxon>Streptophyta</taxon>
        <taxon>Embryophyta</taxon>
        <taxon>Tracheophyta</taxon>
        <taxon>Spermatophyta</taxon>
        <taxon>Magnoliopsida</taxon>
        <taxon>eudicotyledons</taxon>
        <taxon>Gunneridae</taxon>
        <taxon>Pentapetalae</taxon>
        <taxon>rosids</taxon>
        <taxon>malvids</taxon>
        <taxon>Brassicales</taxon>
        <taxon>Brassicaceae</taxon>
        <taxon>Brassiceae</taxon>
        <taxon>Brassica</taxon>
    </lineage>
</organism>
<sequence length="106" mass="11703">VCFREDDNSSFHWLTLTTTTTEDHGLIFFIGEPSTDLWILDTRSGNMTQGPSMSVPRVGRHAAVGVIDGKIYVIGGGGFHDEIEVEVFDPKSETWELAGVEYGRKA</sequence>